<organism evidence="1 2">
    <name type="scientific">Henosepilachna vigintioctopunctata</name>
    <dbReference type="NCBI Taxonomy" id="420089"/>
    <lineage>
        <taxon>Eukaryota</taxon>
        <taxon>Metazoa</taxon>
        <taxon>Ecdysozoa</taxon>
        <taxon>Arthropoda</taxon>
        <taxon>Hexapoda</taxon>
        <taxon>Insecta</taxon>
        <taxon>Pterygota</taxon>
        <taxon>Neoptera</taxon>
        <taxon>Endopterygota</taxon>
        <taxon>Coleoptera</taxon>
        <taxon>Polyphaga</taxon>
        <taxon>Cucujiformia</taxon>
        <taxon>Coccinelloidea</taxon>
        <taxon>Coccinellidae</taxon>
        <taxon>Epilachninae</taxon>
        <taxon>Epilachnini</taxon>
        <taxon>Henosepilachna</taxon>
    </lineage>
</organism>
<evidence type="ECO:0000313" key="2">
    <source>
        <dbReference type="Proteomes" id="UP001431783"/>
    </source>
</evidence>
<dbReference type="EMBL" id="JARQZJ010000033">
    <property type="protein sequence ID" value="KAK9875230.1"/>
    <property type="molecule type" value="Genomic_DNA"/>
</dbReference>
<accession>A0AAW1TY99</accession>
<gene>
    <name evidence="1" type="ORF">WA026_007623</name>
</gene>
<protein>
    <submittedName>
        <fullName evidence="1">Uncharacterized protein</fullName>
    </submittedName>
</protein>
<reference evidence="1 2" key="1">
    <citation type="submission" date="2023-03" db="EMBL/GenBank/DDBJ databases">
        <title>Genome insight into feeding habits of ladybird beetles.</title>
        <authorList>
            <person name="Li H.-S."/>
            <person name="Huang Y.-H."/>
            <person name="Pang H."/>
        </authorList>
    </citation>
    <scope>NUCLEOTIDE SEQUENCE [LARGE SCALE GENOMIC DNA]</scope>
    <source>
        <strain evidence="1">SYSU_2023b</strain>
        <tissue evidence="1">Whole body</tissue>
    </source>
</reference>
<dbReference type="InterPro" id="IPR036691">
    <property type="entry name" value="Endo/exonu/phosph_ase_sf"/>
</dbReference>
<proteinExistence type="predicted"/>
<evidence type="ECO:0000313" key="1">
    <source>
        <dbReference type="EMBL" id="KAK9875230.1"/>
    </source>
</evidence>
<sequence length="128" mass="14580">DNLQCNHNIVCVGEIKMVELKATTCNINIQINTFYHPPKLSSIRFIEDFNQYFDSCKNKSNVDVVLFIGDIKIDILKDSRDSGEYLNILSACEFTSMMNCNTRVTKGYRSCIDHIFLKTGLSNGIFLP</sequence>
<dbReference type="AlphaFoldDB" id="A0AAW1TY99"/>
<feature type="non-terminal residue" evidence="1">
    <location>
        <position position="1"/>
    </location>
</feature>
<name>A0AAW1TY99_9CUCU</name>
<dbReference type="SUPFAM" id="SSF56219">
    <property type="entry name" value="DNase I-like"/>
    <property type="match status" value="1"/>
</dbReference>
<comment type="caution">
    <text evidence="1">The sequence shown here is derived from an EMBL/GenBank/DDBJ whole genome shotgun (WGS) entry which is preliminary data.</text>
</comment>
<dbReference type="Proteomes" id="UP001431783">
    <property type="component" value="Unassembled WGS sequence"/>
</dbReference>
<keyword evidence="2" id="KW-1185">Reference proteome</keyword>